<evidence type="ECO:0000313" key="3">
    <source>
        <dbReference type="Proteomes" id="UP001210231"/>
    </source>
</evidence>
<keyword evidence="1" id="KW-1133">Transmembrane helix</keyword>
<evidence type="ECO:0000256" key="1">
    <source>
        <dbReference type="SAM" id="Phobius"/>
    </source>
</evidence>
<dbReference type="Gene3D" id="2.60.40.1120">
    <property type="entry name" value="Carboxypeptidase-like, regulatory domain"/>
    <property type="match status" value="1"/>
</dbReference>
<keyword evidence="1" id="KW-0472">Membrane</keyword>
<accession>A0ABT4UKP2</accession>
<keyword evidence="1" id="KW-0812">Transmembrane</keyword>
<gene>
    <name evidence="2" type="ORF">O3P16_08740</name>
</gene>
<protein>
    <submittedName>
        <fullName evidence="2">Carboxypeptidase-like regulatory domain-containing protein</fullName>
    </submittedName>
</protein>
<dbReference type="SUPFAM" id="SSF49452">
    <property type="entry name" value="Starch-binding domain-like"/>
    <property type="match status" value="1"/>
</dbReference>
<dbReference type="Proteomes" id="UP001210231">
    <property type="component" value="Unassembled WGS sequence"/>
</dbReference>
<evidence type="ECO:0000313" key="2">
    <source>
        <dbReference type="EMBL" id="MDA3614892.1"/>
    </source>
</evidence>
<reference evidence="2 3" key="1">
    <citation type="submission" date="2022-12" db="EMBL/GenBank/DDBJ databases">
        <title>Chitinophagaceae gen. sp. nov., a new member of the family Chitinophagaceae, isolated from soil in a chemical factory.</title>
        <authorList>
            <person name="Ke Z."/>
        </authorList>
    </citation>
    <scope>NUCLEOTIDE SEQUENCE [LARGE SCALE GENOMIC DNA]</scope>
    <source>
        <strain evidence="2 3">LY-5</strain>
    </source>
</reference>
<dbReference type="RefSeq" id="WP_407031216.1">
    <property type="nucleotide sequence ID" value="NZ_JAQGEF010000008.1"/>
</dbReference>
<sequence length="109" mass="12085">MKRISVIVLVMSVLFIGFMSFMKFDGAKIKGNIIPVDGAVQVWAINNTDTLRTNVISGSFEFAFVKPGVYSVMIETKPEYNPYVKPGVTVTEGQVTELGNIQLERKPVK</sequence>
<organism evidence="2 3">
    <name type="scientific">Polluticaenibacter yanchengensis</name>
    <dbReference type="NCBI Taxonomy" id="3014562"/>
    <lineage>
        <taxon>Bacteria</taxon>
        <taxon>Pseudomonadati</taxon>
        <taxon>Bacteroidota</taxon>
        <taxon>Chitinophagia</taxon>
        <taxon>Chitinophagales</taxon>
        <taxon>Chitinophagaceae</taxon>
        <taxon>Polluticaenibacter</taxon>
    </lineage>
</organism>
<dbReference type="InterPro" id="IPR013784">
    <property type="entry name" value="Carb-bd-like_fold"/>
</dbReference>
<name>A0ABT4UKP2_9BACT</name>
<feature type="transmembrane region" description="Helical" evidence="1">
    <location>
        <begin position="6"/>
        <end position="24"/>
    </location>
</feature>
<keyword evidence="3" id="KW-1185">Reference proteome</keyword>
<dbReference type="EMBL" id="JAQGEF010000008">
    <property type="protein sequence ID" value="MDA3614892.1"/>
    <property type="molecule type" value="Genomic_DNA"/>
</dbReference>
<comment type="caution">
    <text evidence="2">The sequence shown here is derived from an EMBL/GenBank/DDBJ whole genome shotgun (WGS) entry which is preliminary data.</text>
</comment>
<proteinExistence type="predicted"/>